<dbReference type="InterPro" id="IPR027410">
    <property type="entry name" value="TCP-1-like_intermed_sf"/>
</dbReference>
<accession>A0ABD3PA74</accession>
<evidence type="ECO:0000256" key="9">
    <source>
        <dbReference type="RuleBase" id="RU004192"/>
    </source>
</evidence>
<evidence type="ECO:0000256" key="4">
    <source>
        <dbReference type="ARBA" id="ARBA00022490"/>
    </source>
</evidence>
<dbReference type="PANTHER" id="PTHR11353">
    <property type="entry name" value="CHAPERONIN"/>
    <property type="match status" value="1"/>
</dbReference>
<dbReference type="PRINTS" id="PR00304">
    <property type="entry name" value="TCOMPLEXTCP1"/>
</dbReference>
<keyword evidence="5 8" id="KW-0547">Nucleotide-binding</keyword>
<dbReference type="InterPro" id="IPR017998">
    <property type="entry name" value="Chaperone_TCP-1"/>
</dbReference>
<evidence type="ECO:0000256" key="1">
    <source>
        <dbReference type="ARBA" id="ARBA00004496"/>
    </source>
</evidence>
<keyword evidence="6 8" id="KW-0067">ATP-binding</keyword>
<dbReference type="InterPro" id="IPR002423">
    <property type="entry name" value="Cpn60/GroEL/TCP-1"/>
</dbReference>
<evidence type="ECO:0000256" key="3">
    <source>
        <dbReference type="ARBA" id="ARBA00016107"/>
    </source>
</evidence>
<dbReference type="Gene3D" id="3.50.7.10">
    <property type="entry name" value="GroEL"/>
    <property type="match status" value="1"/>
</dbReference>
<evidence type="ECO:0000256" key="10">
    <source>
        <dbReference type="SAM" id="SignalP"/>
    </source>
</evidence>
<dbReference type="AlphaFoldDB" id="A0ABD3PA74"/>
<dbReference type="InterPro" id="IPR027413">
    <property type="entry name" value="GROEL-like_equatorial_sf"/>
</dbReference>
<keyword evidence="4" id="KW-0963">Cytoplasm</keyword>
<gene>
    <name evidence="11" type="ORF">ACHAWO_013323</name>
</gene>
<dbReference type="InterPro" id="IPR054827">
    <property type="entry name" value="thermosome_alpha"/>
</dbReference>
<dbReference type="Pfam" id="PF00118">
    <property type="entry name" value="Cpn60_TCP1"/>
    <property type="match status" value="1"/>
</dbReference>
<evidence type="ECO:0000256" key="7">
    <source>
        <dbReference type="ARBA" id="ARBA00023186"/>
    </source>
</evidence>
<feature type="chain" id="PRO_5044835751" description="T-complex protein 1 subunit delta" evidence="10">
    <location>
        <begin position="21"/>
        <end position="630"/>
    </location>
</feature>
<dbReference type="SUPFAM" id="SSF52029">
    <property type="entry name" value="GroEL apical domain-like"/>
    <property type="match status" value="1"/>
</dbReference>
<organism evidence="11 12">
    <name type="scientific">Cyclotella atomus</name>
    <dbReference type="NCBI Taxonomy" id="382360"/>
    <lineage>
        <taxon>Eukaryota</taxon>
        <taxon>Sar</taxon>
        <taxon>Stramenopiles</taxon>
        <taxon>Ochrophyta</taxon>
        <taxon>Bacillariophyta</taxon>
        <taxon>Coscinodiscophyceae</taxon>
        <taxon>Thalassiosirophycidae</taxon>
        <taxon>Stephanodiscales</taxon>
        <taxon>Stephanodiscaceae</taxon>
        <taxon>Cyclotella</taxon>
    </lineage>
</organism>
<proteinExistence type="inferred from homology"/>
<dbReference type="PROSITE" id="PS00995">
    <property type="entry name" value="TCP1_3"/>
    <property type="match status" value="1"/>
</dbReference>
<dbReference type="GO" id="GO:0005737">
    <property type="term" value="C:cytoplasm"/>
    <property type="evidence" value="ECO:0007669"/>
    <property type="project" value="UniProtKB-SubCell"/>
</dbReference>
<dbReference type="Gene3D" id="3.30.260.10">
    <property type="entry name" value="TCP-1-like chaperonin intermediate domain"/>
    <property type="match status" value="1"/>
</dbReference>
<dbReference type="SUPFAM" id="SSF48592">
    <property type="entry name" value="GroEL equatorial domain-like"/>
    <property type="match status" value="1"/>
</dbReference>
<dbReference type="GO" id="GO:0005524">
    <property type="term" value="F:ATP binding"/>
    <property type="evidence" value="ECO:0007669"/>
    <property type="project" value="UniProtKB-KW"/>
</dbReference>
<dbReference type="SUPFAM" id="SSF54849">
    <property type="entry name" value="GroEL-intermediate domain like"/>
    <property type="match status" value="1"/>
</dbReference>
<dbReference type="Proteomes" id="UP001530400">
    <property type="component" value="Unassembled WGS sequence"/>
</dbReference>
<comment type="caution">
    <text evidence="11">The sequence shown here is derived from an EMBL/GenBank/DDBJ whole genome shotgun (WGS) entry which is preliminary data.</text>
</comment>
<protein>
    <recommendedName>
        <fullName evidence="3 9">T-complex protein 1 subunit delta</fullName>
    </recommendedName>
</protein>
<evidence type="ECO:0000313" key="12">
    <source>
        <dbReference type="Proteomes" id="UP001530400"/>
    </source>
</evidence>
<feature type="signal peptide" evidence="10">
    <location>
        <begin position="1"/>
        <end position="20"/>
    </location>
</feature>
<comment type="subcellular location">
    <subcellularLocation>
        <location evidence="1">Cytoplasm</location>
    </subcellularLocation>
</comment>
<evidence type="ECO:0000256" key="8">
    <source>
        <dbReference type="RuleBase" id="RU004187"/>
    </source>
</evidence>
<sequence>AALPCLSLLVSLLLWPAVFFRLFHSSALPQSHFRPSYALFARGCCRKPQQKALVRPTGHRKALSALPFSLKHIFGKQTPHPTHREHCPIPSPAIAHTPTTMTMLKGDTLQERSKGRDVRISNIVAAKALAACVRTSLGPRGMDKLMQLPSGEVLISNDGATILSKMNVLHPAAKMLVECSQSQDIEAGDGTTSVVVLAGALLDACSGLLSKGIHPTMIAGSFYRAAEACCLLLKEAAKPVDLADRDSLIHAVQTCLSSKVVSQNSDLLAPIAVDSVLKILGDDPGSATNVDLRDVRMVEQLGGTVDETELVDGLVFDKGSTKTAGGPSQIDNAKIALIQFCLSAPKTDMDNNVVVSDYAAMDRILRDERKYILNLCKKIKKTGANVVLIQKSILRDAYNELSLHFLAKMGILVVTDIERNDVEFVCRTLGCTPAPHVDSLTPEKLGTAEHVGDVVLPGSGHKVVKFTGVANPGCTSTVLLRGSNDLVLAEANRSVHDAQCVVRSLVKERYLIAGGGAAETEASLRLRELALETTGMDSHCFKAYADALEVIPYTLAENAGLKPIEIVTELRKSHAEGEVGAGIDVKKGRITDMYKQNVIQPLLVTTSAIKLATETVCMILKVDDLVPVYG</sequence>
<name>A0ABD3PA74_9STRA</name>
<comment type="similarity">
    <text evidence="2 8">Belongs to the TCP-1 chaperonin family.</text>
</comment>
<evidence type="ECO:0000313" key="11">
    <source>
        <dbReference type="EMBL" id="KAL3783315.1"/>
    </source>
</evidence>
<dbReference type="InterPro" id="IPR053374">
    <property type="entry name" value="TCP-1_chaperonin"/>
</dbReference>
<dbReference type="NCBIfam" id="TIGR02342">
    <property type="entry name" value="chap_CCT_delta"/>
    <property type="match status" value="1"/>
</dbReference>
<evidence type="ECO:0000256" key="2">
    <source>
        <dbReference type="ARBA" id="ARBA00008020"/>
    </source>
</evidence>
<dbReference type="PROSITE" id="PS00751">
    <property type="entry name" value="TCP1_2"/>
    <property type="match status" value="1"/>
</dbReference>
<dbReference type="InterPro" id="IPR002194">
    <property type="entry name" value="Chaperonin_TCP-1_CS"/>
</dbReference>
<dbReference type="EMBL" id="JALLPJ020000772">
    <property type="protein sequence ID" value="KAL3783315.1"/>
    <property type="molecule type" value="Genomic_DNA"/>
</dbReference>
<dbReference type="CDD" id="cd03338">
    <property type="entry name" value="TCP1_delta"/>
    <property type="match status" value="1"/>
</dbReference>
<dbReference type="Gene3D" id="1.10.560.10">
    <property type="entry name" value="GroEL-like equatorial domain"/>
    <property type="match status" value="1"/>
</dbReference>
<keyword evidence="10" id="KW-0732">Signal</keyword>
<evidence type="ECO:0000256" key="5">
    <source>
        <dbReference type="ARBA" id="ARBA00022741"/>
    </source>
</evidence>
<dbReference type="InterPro" id="IPR012717">
    <property type="entry name" value="Chap_CCT_delta"/>
</dbReference>
<dbReference type="InterPro" id="IPR027409">
    <property type="entry name" value="GroEL-like_apical_dom_sf"/>
</dbReference>
<reference evidence="11 12" key="1">
    <citation type="submission" date="2024-10" db="EMBL/GenBank/DDBJ databases">
        <title>Updated reference genomes for cyclostephanoid diatoms.</title>
        <authorList>
            <person name="Roberts W.R."/>
            <person name="Alverson A.J."/>
        </authorList>
    </citation>
    <scope>NUCLEOTIDE SEQUENCE [LARGE SCALE GENOMIC DNA]</scope>
    <source>
        <strain evidence="11 12">AJA010-31</strain>
    </source>
</reference>
<keyword evidence="7 8" id="KW-0143">Chaperone</keyword>
<dbReference type="FunFam" id="3.50.7.10:FF:000010">
    <property type="entry name" value="T-complex protein 1 subunit delta"/>
    <property type="match status" value="1"/>
</dbReference>
<dbReference type="PROSITE" id="PS00750">
    <property type="entry name" value="TCP1_1"/>
    <property type="match status" value="1"/>
</dbReference>
<dbReference type="NCBIfam" id="NF041083">
    <property type="entry name" value="thermosome_beta"/>
    <property type="match status" value="1"/>
</dbReference>
<dbReference type="NCBIfam" id="NF041082">
    <property type="entry name" value="thermosome_alpha"/>
    <property type="match status" value="1"/>
</dbReference>
<feature type="non-terminal residue" evidence="11">
    <location>
        <position position="1"/>
    </location>
</feature>
<evidence type="ECO:0000256" key="6">
    <source>
        <dbReference type="ARBA" id="ARBA00022840"/>
    </source>
</evidence>
<keyword evidence="12" id="KW-1185">Reference proteome</keyword>